<feature type="transmembrane region" description="Helical" evidence="2">
    <location>
        <begin position="6"/>
        <end position="25"/>
    </location>
</feature>
<dbReference type="AlphaFoldDB" id="A0AAE4S1P0"/>
<dbReference type="Proteomes" id="UP001181086">
    <property type="component" value="Unassembled WGS sequence"/>
</dbReference>
<protein>
    <submittedName>
        <fullName evidence="3">Uncharacterized protein</fullName>
    </submittedName>
</protein>
<evidence type="ECO:0000313" key="4">
    <source>
        <dbReference type="Proteomes" id="UP001181086"/>
    </source>
</evidence>
<evidence type="ECO:0000256" key="2">
    <source>
        <dbReference type="SAM" id="Phobius"/>
    </source>
</evidence>
<accession>A0AAE4S1P0</accession>
<sequence length="141" mass="15343">MDLSEILNLVLGGGLATALTALITIRPTVRKANAAAETVRIDNVDKATHILIENIVEPLKKELNATRREMARLRKAIDGANDCEYRSDCPVLYELRDIQNPGSDEPVDPVRPKRGQSKKRIRGAVDGGHSGISDEAENTGC</sequence>
<name>A0AAE4S1P0_9BACT</name>
<comment type="caution">
    <text evidence="3">The sequence shown here is derived from an EMBL/GenBank/DDBJ whole genome shotgun (WGS) entry which is preliminary data.</text>
</comment>
<gene>
    <name evidence="3" type="ORF">RVH45_19430</name>
</gene>
<keyword evidence="2" id="KW-0472">Membrane</keyword>
<dbReference type="RefSeq" id="WP_195350024.1">
    <property type="nucleotide sequence ID" value="NZ_JAWDEV010000012.1"/>
</dbReference>
<evidence type="ECO:0000256" key="1">
    <source>
        <dbReference type="SAM" id="MobiDB-lite"/>
    </source>
</evidence>
<keyword evidence="2" id="KW-1133">Transmembrane helix</keyword>
<dbReference type="EMBL" id="JAWDEV010000012">
    <property type="protein sequence ID" value="MDU0272017.1"/>
    <property type="molecule type" value="Genomic_DNA"/>
</dbReference>
<feature type="compositionally biased region" description="Basic residues" evidence="1">
    <location>
        <begin position="112"/>
        <end position="122"/>
    </location>
</feature>
<proteinExistence type="predicted"/>
<evidence type="ECO:0000313" key="3">
    <source>
        <dbReference type="EMBL" id="MDU0272017.1"/>
    </source>
</evidence>
<dbReference type="GeneID" id="69480033"/>
<organism evidence="3 4">
    <name type="scientific">Phocaeicola dorei</name>
    <dbReference type="NCBI Taxonomy" id="357276"/>
    <lineage>
        <taxon>Bacteria</taxon>
        <taxon>Pseudomonadati</taxon>
        <taxon>Bacteroidota</taxon>
        <taxon>Bacteroidia</taxon>
        <taxon>Bacteroidales</taxon>
        <taxon>Bacteroidaceae</taxon>
        <taxon>Phocaeicola</taxon>
    </lineage>
</organism>
<feature type="region of interest" description="Disordered" evidence="1">
    <location>
        <begin position="97"/>
        <end position="141"/>
    </location>
</feature>
<reference evidence="3" key="1">
    <citation type="submission" date="2023-10" db="EMBL/GenBank/DDBJ databases">
        <title>Genome of Potential pathogenic bacteria in Crohn's disease.</title>
        <authorList>
            <person name="Rodriguez-Palacios A."/>
        </authorList>
    </citation>
    <scope>NUCLEOTIDE SEQUENCE</scope>
    <source>
        <strain evidence="3">CavFT-hAR62</strain>
    </source>
</reference>
<keyword evidence="2" id="KW-0812">Transmembrane</keyword>